<name>A0ACC0PQ97_RHOML</name>
<comment type="caution">
    <text evidence="1">The sequence shown here is derived from an EMBL/GenBank/DDBJ whole genome shotgun (WGS) entry which is preliminary data.</text>
</comment>
<proteinExistence type="predicted"/>
<sequence length="353" mass="40947">MVYKLKPLLPKESWTLFCSKTFKENSCPSYLEDLSREILGKCEGLPLAIVAISGLLLTKEKSVDGWEKIYHGLGAELEGNDKLMSMTKILFLSYFDLPYYLKLCFLYLRIFPEDCLIHHWILIRLWAAEGFREVKEEMTIEEAAQGYLEELVNRSLVHAINDGRNGRFKAYRIHELCREMIIAKLREQSVIAITSERGRAWPEKLRRLSVHHNLEDIQQNICFTRLCSLLVFSATDSLSMLSKVASLGKDVRLPTVLDLRGAKLDTFPIEIVKLFNLTYLRLRATNVTMIPKSIGKLKKLETLDLKQTNVTNLPDEILKFQHLRHLLFYRYNDACCMLFSFSLYNWLQSPGQE</sequence>
<evidence type="ECO:0000313" key="2">
    <source>
        <dbReference type="Proteomes" id="UP001062846"/>
    </source>
</evidence>
<evidence type="ECO:0000313" key="1">
    <source>
        <dbReference type="EMBL" id="KAI8567331.1"/>
    </source>
</evidence>
<organism evidence="1 2">
    <name type="scientific">Rhododendron molle</name>
    <name type="common">Chinese azalea</name>
    <name type="synonym">Azalea mollis</name>
    <dbReference type="NCBI Taxonomy" id="49168"/>
    <lineage>
        <taxon>Eukaryota</taxon>
        <taxon>Viridiplantae</taxon>
        <taxon>Streptophyta</taxon>
        <taxon>Embryophyta</taxon>
        <taxon>Tracheophyta</taxon>
        <taxon>Spermatophyta</taxon>
        <taxon>Magnoliopsida</taxon>
        <taxon>eudicotyledons</taxon>
        <taxon>Gunneridae</taxon>
        <taxon>Pentapetalae</taxon>
        <taxon>asterids</taxon>
        <taxon>Ericales</taxon>
        <taxon>Ericaceae</taxon>
        <taxon>Ericoideae</taxon>
        <taxon>Rhodoreae</taxon>
        <taxon>Rhododendron</taxon>
    </lineage>
</organism>
<gene>
    <name evidence="1" type="ORF">RHMOL_Rhmol02G0113200</name>
</gene>
<reference evidence="1" key="1">
    <citation type="submission" date="2022-02" db="EMBL/GenBank/DDBJ databases">
        <title>Plant Genome Project.</title>
        <authorList>
            <person name="Zhang R.-G."/>
        </authorList>
    </citation>
    <scope>NUCLEOTIDE SEQUENCE</scope>
    <source>
        <strain evidence="1">AT1</strain>
    </source>
</reference>
<dbReference type="EMBL" id="CM046389">
    <property type="protein sequence ID" value="KAI8567331.1"/>
    <property type="molecule type" value="Genomic_DNA"/>
</dbReference>
<keyword evidence="2" id="KW-1185">Reference proteome</keyword>
<accession>A0ACC0PQ97</accession>
<protein>
    <submittedName>
        <fullName evidence="1">Uncharacterized protein</fullName>
    </submittedName>
</protein>
<dbReference type="Proteomes" id="UP001062846">
    <property type="component" value="Chromosome 2"/>
</dbReference>